<evidence type="ECO:0000313" key="2">
    <source>
        <dbReference type="EMBL" id="CAF9940105.1"/>
    </source>
</evidence>
<feature type="compositionally biased region" description="Polar residues" evidence="1">
    <location>
        <begin position="1"/>
        <end position="13"/>
    </location>
</feature>
<keyword evidence="3" id="KW-1185">Reference proteome</keyword>
<accession>A0A8H3J3L8</accession>
<evidence type="ECO:0000256" key="1">
    <source>
        <dbReference type="SAM" id="MobiDB-lite"/>
    </source>
</evidence>
<comment type="caution">
    <text evidence="2">The sequence shown here is derived from an EMBL/GenBank/DDBJ whole genome shotgun (WGS) entry which is preliminary data.</text>
</comment>
<organism evidence="2 3">
    <name type="scientific">Imshaugia aleurites</name>
    <dbReference type="NCBI Taxonomy" id="172621"/>
    <lineage>
        <taxon>Eukaryota</taxon>
        <taxon>Fungi</taxon>
        <taxon>Dikarya</taxon>
        <taxon>Ascomycota</taxon>
        <taxon>Pezizomycotina</taxon>
        <taxon>Lecanoromycetes</taxon>
        <taxon>OSLEUM clade</taxon>
        <taxon>Lecanoromycetidae</taxon>
        <taxon>Lecanorales</taxon>
        <taxon>Lecanorineae</taxon>
        <taxon>Parmeliaceae</taxon>
        <taxon>Imshaugia</taxon>
    </lineage>
</organism>
<proteinExistence type="predicted"/>
<dbReference type="Proteomes" id="UP000664534">
    <property type="component" value="Unassembled WGS sequence"/>
</dbReference>
<feature type="compositionally biased region" description="Low complexity" evidence="1">
    <location>
        <begin position="14"/>
        <end position="25"/>
    </location>
</feature>
<reference evidence="2" key="1">
    <citation type="submission" date="2021-03" db="EMBL/GenBank/DDBJ databases">
        <authorList>
            <person name="Tagirdzhanova G."/>
        </authorList>
    </citation>
    <scope>NUCLEOTIDE SEQUENCE</scope>
</reference>
<protein>
    <submittedName>
        <fullName evidence="2">Uncharacterized protein</fullName>
    </submittedName>
</protein>
<dbReference type="AlphaFoldDB" id="A0A8H3J3L8"/>
<feature type="region of interest" description="Disordered" evidence="1">
    <location>
        <begin position="1"/>
        <end position="25"/>
    </location>
</feature>
<name>A0A8H3J3L8_9LECA</name>
<evidence type="ECO:0000313" key="3">
    <source>
        <dbReference type="Proteomes" id="UP000664534"/>
    </source>
</evidence>
<dbReference type="EMBL" id="CAJPDT010000127">
    <property type="protein sequence ID" value="CAF9940105.1"/>
    <property type="molecule type" value="Genomic_DNA"/>
</dbReference>
<gene>
    <name evidence="2" type="ORF">IMSHALPRED_001752</name>
</gene>
<sequence length="88" mass="9954">MGTRTNNQKQPDTGNVLSSASSSGRNSVRILYLPCEGPAYYPSRFPEVPLVEFGPGRIDNCTDVEKKREHIPDIRSSKISWDHRELHN</sequence>